<gene>
    <name evidence="1" type="ORF">Amon02_000435500</name>
</gene>
<dbReference type="Proteomes" id="UP001165064">
    <property type="component" value="Unassembled WGS sequence"/>
</dbReference>
<dbReference type="EMBL" id="BSXS01002961">
    <property type="protein sequence ID" value="GME80234.1"/>
    <property type="molecule type" value="Genomic_DNA"/>
</dbReference>
<reference evidence="1" key="1">
    <citation type="submission" date="2023-04" db="EMBL/GenBank/DDBJ databases">
        <title>Ambrosiozyma monospora NBRC 10751.</title>
        <authorList>
            <person name="Ichikawa N."/>
            <person name="Sato H."/>
            <person name="Tonouchi N."/>
        </authorList>
    </citation>
    <scope>NUCLEOTIDE SEQUENCE</scope>
    <source>
        <strain evidence="1">NBRC 10751</strain>
    </source>
</reference>
<accession>A0ACB5T2Y8</accession>
<evidence type="ECO:0000313" key="1">
    <source>
        <dbReference type="EMBL" id="GME80234.1"/>
    </source>
</evidence>
<name>A0ACB5T2Y8_AMBMO</name>
<sequence length="458" mass="49621">MLINESNFGIVSCARKLKYFQSSGDFGSYRSVISSLPLSLPLPLPSSSTINYHWSLSPSSMTTKDNRIIYRPVHTPSATTATATIPTATVTATACSSSGSVSVTDEDKTSSLSTSPPSSSSQTTTTTTTGICHPPLVKNKNKNKMHVSTDVVKNPRHISSDQDQDQEQSSHSNSSSNSNNSPTSYVTPPMSSSGTFDLDNGGTLLRPHFSDKSVEHLPSPINLRAGDGGYPANSNSGLVNTPNLFVKKVRAHYQQHQRLQQQQQEQKQKRTQSYYAGSKQNYADGDTEISGNSTNKNADINNDTNNINNLKDGLPLRFRPESRSASEFRAADFLNEKKDYDFTTIKPVQRVVSVPIQSPFLKEKELHLKCDHLDSDDESVPSPKLKLEDIHENKEVVVRPTTPVAMAAAAAVAAGRTLDPKAANGNDVGSLDSGLELDHSGAIKTTATTLIRSRFGPV</sequence>
<organism evidence="1 2">
    <name type="scientific">Ambrosiozyma monospora</name>
    <name type="common">Yeast</name>
    <name type="synonym">Endomycopsis monosporus</name>
    <dbReference type="NCBI Taxonomy" id="43982"/>
    <lineage>
        <taxon>Eukaryota</taxon>
        <taxon>Fungi</taxon>
        <taxon>Dikarya</taxon>
        <taxon>Ascomycota</taxon>
        <taxon>Saccharomycotina</taxon>
        <taxon>Pichiomycetes</taxon>
        <taxon>Pichiales</taxon>
        <taxon>Pichiaceae</taxon>
        <taxon>Ambrosiozyma</taxon>
    </lineage>
</organism>
<protein>
    <submittedName>
        <fullName evidence="1">Unnamed protein product</fullName>
    </submittedName>
</protein>
<evidence type="ECO:0000313" key="2">
    <source>
        <dbReference type="Proteomes" id="UP001165064"/>
    </source>
</evidence>
<keyword evidence="2" id="KW-1185">Reference proteome</keyword>
<comment type="caution">
    <text evidence="1">The sequence shown here is derived from an EMBL/GenBank/DDBJ whole genome shotgun (WGS) entry which is preliminary data.</text>
</comment>
<proteinExistence type="predicted"/>